<keyword evidence="6" id="KW-0496">Mitochondrion</keyword>
<comment type="similarity">
    <text evidence="1">To endonucleases of group I introns of fungi and phage.</text>
</comment>
<keyword evidence="2" id="KW-0540">Nuclease</keyword>
<keyword evidence="4" id="KW-0378">Hydrolase</keyword>
<dbReference type="SMART" id="SM00497">
    <property type="entry name" value="IENR1"/>
    <property type="match status" value="1"/>
</dbReference>
<dbReference type="GO" id="GO:0004519">
    <property type="term" value="F:endonuclease activity"/>
    <property type="evidence" value="ECO:0007669"/>
    <property type="project" value="UniProtKB-KW"/>
</dbReference>
<feature type="domain" description="GIY-YIG" evidence="5">
    <location>
        <begin position="58"/>
        <end position="149"/>
    </location>
</feature>
<dbReference type="SMART" id="SM00496">
    <property type="entry name" value="IENR2"/>
    <property type="match status" value="3"/>
</dbReference>
<gene>
    <name evidence="6" type="primary">orf278</name>
</gene>
<dbReference type="Pfam" id="PF01541">
    <property type="entry name" value="GIY-YIG"/>
    <property type="match status" value="1"/>
</dbReference>
<evidence type="ECO:0000256" key="3">
    <source>
        <dbReference type="ARBA" id="ARBA00022759"/>
    </source>
</evidence>
<dbReference type="SUPFAM" id="SSF82771">
    <property type="entry name" value="GIY-YIG endonuclease"/>
    <property type="match status" value="1"/>
</dbReference>
<dbReference type="InterPro" id="IPR003611">
    <property type="entry name" value="NUMOD3"/>
</dbReference>
<evidence type="ECO:0000256" key="4">
    <source>
        <dbReference type="ARBA" id="ARBA00022801"/>
    </source>
</evidence>
<organism evidence="6">
    <name type="scientific">Hirsutella thompsonii</name>
    <name type="common">Entomogenous fungus</name>
    <dbReference type="NCBI Taxonomy" id="42368"/>
    <lineage>
        <taxon>Eukaryota</taxon>
        <taxon>Fungi</taxon>
        <taxon>Dikarya</taxon>
        <taxon>Ascomycota</taxon>
        <taxon>Pezizomycotina</taxon>
        <taxon>Sordariomycetes</taxon>
        <taxon>Hypocreomycetidae</taxon>
        <taxon>Hypocreales</taxon>
        <taxon>Ophiocordycipitaceae</taxon>
        <taxon>Hirsutella</taxon>
    </lineage>
</organism>
<geneLocation type="mitochondrion" evidence="6"/>
<name>A0A3G2ZQ05_HIRTH</name>
<dbReference type="GO" id="GO:0016787">
    <property type="term" value="F:hydrolase activity"/>
    <property type="evidence" value="ECO:0007669"/>
    <property type="project" value="UniProtKB-KW"/>
</dbReference>
<dbReference type="GO" id="GO:0003677">
    <property type="term" value="F:DNA binding"/>
    <property type="evidence" value="ECO:0007669"/>
    <property type="project" value="InterPro"/>
</dbReference>
<dbReference type="PROSITE" id="PS50164">
    <property type="entry name" value="GIY_YIG"/>
    <property type="match status" value="1"/>
</dbReference>
<dbReference type="SUPFAM" id="SSF64496">
    <property type="entry name" value="DNA-binding domain of intron-encoded endonucleases"/>
    <property type="match status" value="1"/>
</dbReference>
<reference evidence="6" key="1">
    <citation type="journal article" date="2018" name="Environ. Microbiol.">
        <title>Mitochondrial genome, comparative analysis and evolutionary insights into the entomopathogenic fungus Hirsutella thompsonii.</title>
        <authorList>
            <person name="Wang L."/>
            <person name="Zhang S."/>
            <person name="Li J.H."/>
            <person name="Zhang Y.J."/>
        </authorList>
    </citation>
    <scope>NUCLEOTIDE SEQUENCE</scope>
    <source>
        <strain evidence="6">ARSEF 9457</strain>
    </source>
</reference>
<dbReference type="NCBIfam" id="TIGR01453">
    <property type="entry name" value="grpIintron_endo"/>
    <property type="match status" value="1"/>
</dbReference>
<dbReference type="Pfam" id="PF07460">
    <property type="entry name" value="NUMOD3"/>
    <property type="match status" value="2"/>
</dbReference>
<dbReference type="InterPro" id="IPR010896">
    <property type="entry name" value="NUMOD1"/>
</dbReference>
<dbReference type="InterPro" id="IPR035901">
    <property type="entry name" value="GIY-YIG_endonuc_sf"/>
</dbReference>
<dbReference type="InterPro" id="IPR000305">
    <property type="entry name" value="GIY-YIG_endonuc"/>
</dbReference>
<dbReference type="AlphaFoldDB" id="A0A3G2ZQ05"/>
<protein>
    <submittedName>
        <fullName evidence="6">GIY-YIG endonuclease</fullName>
    </submittedName>
</protein>
<dbReference type="Pfam" id="PF07453">
    <property type="entry name" value="NUMOD1"/>
    <property type="match status" value="1"/>
</dbReference>
<dbReference type="InterPro" id="IPR006350">
    <property type="entry name" value="Intron_endoG1"/>
</dbReference>
<dbReference type="SMART" id="SM00465">
    <property type="entry name" value="GIYc"/>
    <property type="match status" value="1"/>
</dbReference>
<dbReference type="Gene3D" id="3.40.1440.10">
    <property type="entry name" value="GIY-YIG endonuclease"/>
    <property type="match status" value="1"/>
</dbReference>
<dbReference type="InterPro" id="IPR003647">
    <property type="entry name" value="Intron_nuc_1_rpt"/>
</dbReference>
<evidence type="ECO:0000259" key="5">
    <source>
        <dbReference type="PROSITE" id="PS50164"/>
    </source>
</evidence>
<reference evidence="6" key="2">
    <citation type="submission" date="2018-05" db="EMBL/GenBank/DDBJ databases">
        <authorList>
            <person name="Zhang Y.-J."/>
        </authorList>
    </citation>
    <scope>NUCLEOTIDE SEQUENCE</scope>
    <source>
        <strain evidence="6">ARSEF 9457</strain>
    </source>
</reference>
<evidence type="ECO:0000256" key="1">
    <source>
        <dbReference type="ARBA" id="ARBA00010045"/>
    </source>
</evidence>
<sequence>MYTELPRTSIRFKRFYSSRACAALFINNNLNVNPIPILTLKNLEDKDYINSHREMLKGKGGIYSFINITDNRQYIGSAKDLYIRLNEHLNNKKSNINLQRAFNKYGLNQFNWVVYEYFSYTTKIISSKDITTLETSYIKSFDSTTLYNFKLDATSMLGYKHTNEAIKKMKEYYKDKNNHPMYGKNHTEDALSLISKPGKLNPMYGKTHNDRTKSLIAKKRNKYLNGVGIFDLNNDLIKKFENNVELAQYLGISKVTVGKYMNKKLIYNFSYIFKPIDK</sequence>
<dbReference type="GeneID" id="38573577"/>
<evidence type="ECO:0000313" key="6">
    <source>
        <dbReference type="EMBL" id="AYP41281.1"/>
    </source>
</evidence>
<dbReference type="EMBL" id="MH367294">
    <property type="protein sequence ID" value="AYP41281.1"/>
    <property type="molecule type" value="Genomic_DNA"/>
</dbReference>
<dbReference type="RefSeq" id="YP_009546965.1">
    <property type="nucleotide sequence ID" value="NC_040165.1"/>
</dbReference>
<evidence type="ECO:0000256" key="2">
    <source>
        <dbReference type="ARBA" id="ARBA00022722"/>
    </source>
</evidence>
<accession>A0A3G2ZQ05</accession>
<proteinExistence type="predicted"/>
<keyword evidence="3 6" id="KW-0255">Endonuclease</keyword>